<comment type="caution">
    <text evidence="1">The sequence shown here is derived from an EMBL/GenBank/DDBJ whole genome shotgun (WGS) entry which is preliminary data.</text>
</comment>
<evidence type="ECO:0000313" key="2">
    <source>
        <dbReference type="Proteomes" id="UP001500238"/>
    </source>
</evidence>
<name>A0ABN1HX58_9SPHN</name>
<protein>
    <submittedName>
        <fullName evidence="1">Uncharacterized protein</fullName>
    </submittedName>
</protein>
<dbReference type="RefSeq" id="WP_163958518.1">
    <property type="nucleotide sequence ID" value="NZ_BAAAES010000009.1"/>
</dbReference>
<evidence type="ECO:0000313" key="1">
    <source>
        <dbReference type="EMBL" id="GAA0671751.1"/>
    </source>
</evidence>
<gene>
    <name evidence="1" type="ORF">GCM10009102_23470</name>
</gene>
<proteinExistence type="predicted"/>
<reference evidence="1 2" key="1">
    <citation type="journal article" date="2019" name="Int. J. Syst. Evol. Microbiol.">
        <title>The Global Catalogue of Microorganisms (GCM) 10K type strain sequencing project: providing services to taxonomists for standard genome sequencing and annotation.</title>
        <authorList>
            <consortium name="The Broad Institute Genomics Platform"/>
            <consortium name="The Broad Institute Genome Sequencing Center for Infectious Disease"/>
            <person name="Wu L."/>
            <person name="Ma J."/>
        </authorList>
    </citation>
    <scope>NUCLEOTIDE SEQUENCE [LARGE SCALE GENOMIC DNA]</scope>
    <source>
        <strain evidence="1 2">JCM 14603</strain>
    </source>
</reference>
<keyword evidence="2" id="KW-1185">Reference proteome</keyword>
<organism evidence="1 2">
    <name type="scientific">Sphingomonas insulae</name>
    <dbReference type="NCBI Taxonomy" id="424800"/>
    <lineage>
        <taxon>Bacteria</taxon>
        <taxon>Pseudomonadati</taxon>
        <taxon>Pseudomonadota</taxon>
        <taxon>Alphaproteobacteria</taxon>
        <taxon>Sphingomonadales</taxon>
        <taxon>Sphingomonadaceae</taxon>
        <taxon>Sphingomonas</taxon>
    </lineage>
</organism>
<sequence>MRNIAFEDQLEALGDRGTGPLSWWRTLSCTAFLADASIVETAVVSIVSVSRLAPPALIAELATIPDDELAPTWNDLAHAFFCMDSMALGICYEIGGSCAALASRQADPLGTVMLLKALSEPYITRDPETRIWVASTWLSERGTLLNQTTLSGIDWWQSARGHQQHLLAGEA</sequence>
<accession>A0ABN1HX58</accession>
<dbReference type="EMBL" id="BAAAES010000009">
    <property type="protein sequence ID" value="GAA0671751.1"/>
    <property type="molecule type" value="Genomic_DNA"/>
</dbReference>
<dbReference type="Proteomes" id="UP001500238">
    <property type="component" value="Unassembled WGS sequence"/>
</dbReference>